<name>A0A8H3QWQ4_9GLOM</name>
<protein>
    <submittedName>
        <fullName evidence="2">IS630 family transposase</fullName>
    </submittedName>
</protein>
<dbReference type="EMBL" id="BLAL01000211">
    <property type="protein sequence ID" value="GES92104.1"/>
    <property type="molecule type" value="Genomic_DNA"/>
</dbReference>
<dbReference type="Proteomes" id="UP000615446">
    <property type="component" value="Unassembled WGS sequence"/>
</dbReference>
<dbReference type="Gene3D" id="3.30.420.10">
    <property type="entry name" value="Ribonuclease H-like superfamily/Ribonuclease H"/>
    <property type="match status" value="1"/>
</dbReference>
<evidence type="ECO:0000259" key="1">
    <source>
        <dbReference type="Pfam" id="PF13358"/>
    </source>
</evidence>
<dbReference type="PANTHER" id="PTHR46564">
    <property type="entry name" value="TRANSPOSASE"/>
    <property type="match status" value="1"/>
</dbReference>
<organism evidence="2 3">
    <name type="scientific">Rhizophagus clarus</name>
    <dbReference type="NCBI Taxonomy" id="94130"/>
    <lineage>
        <taxon>Eukaryota</taxon>
        <taxon>Fungi</taxon>
        <taxon>Fungi incertae sedis</taxon>
        <taxon>Mucoromycota</taxon>
        <taxon>Glomeromycotina</taxon>
        <taxon>Glomeromycetes</taxon>
        <taxon>Glomerales</taxon>
        <taxon>Glomeraceae</taxon>
        <taxon>Rhizophagus</taxon>
    </lineage>
</organism>
<evidence type="ECO:0000313" key="2">
    <source>
        <dbReference type="EMBL" id="GES92104.1"/>
    </source>
</evidence>
<dbReference type="GO" id="GO:0003676">
    <property type="term" value="F:nucleic acid binding"/>
    <property type="evidence" value="ECO:0007669"/>
    <property type="project" value="InterPro"/>
</dbReference>
<dbReference type="Pfam" id="PF13358">
    <property type="entry name" value="DDE_3"/>
    <property type="match status" value="1"/>
</dbReference>
<dbReference type="AlphaFoldDB" id="A0A8H3QWQ4"/>
<comment type="caution">
    <text evidence="2">The sequence shown here is derived from an EMBL/GenBank/DDBJ whole genome shotgun (WGS) entry which is preliminary data.</text>
</comment>
<dbReference type="InterPro" id="IPR036397">
    <property type="entry name" value="RNaseH_sf"/>
</dbReference>
<feature type="domain" description="Tc1-like transposase DDE" evidence="1">
    <location>
        <begin position="2"/>
        <end position="54"/>
    </location>
</feature>
<proteinExistence type="predicted"/>
<dbReference type="InterPro" id="IPR038717">
    <property type="entry name" value="Tc1-like_DDE_dom"/>
</dbReference>
<sequence length="172" mass="20622">MNPYPDSNSVIVMDNSRIHHNANLISILEGLGYRVIFLPPYSPDYNPIETAFSYSTNGLQISCSWIATDEIVQFMIKERKDNNDYYHTLVEVISFELILYNFYQLMKMYIDGDSKGKKTRNGELYYEQFEDFFWKKKESKYDIKHRKNVERHREIVTLSEERNLEEKDKDYI</sequence>
<gene>
    <name evidence="2" type="ORF">RCL2_001890200</name>
</gene>
<dbReference type="PANTHER" id="PTHR46564:SF1">
    <property type="entry name" value="TRANSPOSASE"/>
    <property type="match status" value="1"/>
</dbReference>
<accession>A0A8H3QWQ4</accession>
<reference evidence="2" key="1">
    <citation type="submission" date="2019-10" db="EMBL/GenBank/DDBJ databases">
        <title>Conservation and host-specific expression of non-tandemly repeated heterogenous ribosome RNA gene in arbuscular mycorrhizal fungi.</title>
        <authorList>
            <person name="Maeda T."/>
            <person name="Kobayashi Y."/>
            <person name="Nakagawa T."/>
            <person name="Ezawa T."/>
            <person name="Yamaguchi K."/>
            <person name="Bino T."/>
            <person name="Nishimoto Y."/>
            <person name="Shigenobu S."/>
            <person name="Kawaguchi M."/>
        </authorList>
    </citation>
    <scope>NUCLEOTIDE SEQUENCE</scope>
    <source>
        <strain evidence="2">HR1</strain>
    </source>
</reference>
<evidence type="ECO:0000313" key="3">
    <source>
        <dbReference type="Proteomes" id="UP000615446"/>
    </source>
</evidence>
<dbReference type="OrthoDB" id="2266637at2759"/>